<dbReference type="OrthoDB" id="8878063at2759"/>
<feature type="chain" id="PRO_5026115379" description="Platelet-derived growth factor (PDGF) family profile domain-containing protein" evidence="1">
    <location>
        <begin position="26"/>
        <end position="199"/>
    </location>
</feature>
<evidence type="ECO:0008006" key="4">
    <source>
        <dbReference type="Google" id="ProtNLM"/>
    </source>
</evidence>
<gene>
    <name evidence="2" type="ORF">AGLY_010870</name>
</gene>
<keyword evidence="3" id="KW-1185">Reference proteome</keyword>
<proteinExistence type="predicted"/>
<keyword evidence="1" id="KW-0732">Signal</keyword>
<dbReference type="EMBL" id="VYZN01000041">
    <property type="protein sequence ID" value="KAE9531664.1"/>
    <property type="molecule type" value="Genomic_DNA"/>
</dbReference>
<comment type="caution">
    <text evidence="2">The sequence shown here is derived from an EMBL/GenBank/DDBJ whole genome shotgun (WGS) entry which is preliminary data.</text>
</comment>
<sequence>MLAVYALSVVYLSLSVFTFAKSTIADDAGHSREIPLNVIMELNQVKNVSELFIKFMPDINMHDAQKLYTTIGFQCRLFNVIKSNKKFECVNIFYRNSYDSEIKTTLIPKAASCSIGLRTISLKDTDDKLEFKGRKSVTVDQHLNCKCDCVIEEENCTPLQIYNPHECGCMCANEKDRHECHDEYGLKLWNSTACTCQSL</sequence>
<protein>
    <recommendedName>
        <fullName evidence="4">Platelet-derived growth factor (PDGF) family profile domain-containing protein</fullName>
    </recommendedName>
</protein>
<feature type="signal peptide" evidence="1">
    <location>
        <begin position="1"/>
        <end position="25"/>
    </location>
</feature>
<name>A0A6G0TFE7_APHGL</name>
<dbReference type="AlphaFoldDB" id="A0A6G0TFE7"/>
<accession>A0A6G0TFE7</accession>
<reference evidence="2 3" key="1">
    <citation type="submission" date="2019-08" db="EMBL/GenBank/DDBJ databases">
        <title>The genome of the soybean aphid Biotype 1, its phylome, world population structure and adaptation to the North American continent.</title>
        <authorList>
            <person name="Giordano R."/>
            <person name="Donthu R.K."/>
            <person name="Hernandez A.G."/>
            <person name="Wright C.L."/>
            <person name="Zimin A.V."/>
        </authorList>
    </citation>
    <scope>NUCLEOTIDE SEQUENCE [LARGE SCALE GENOMIC DNA]</scope>
    <source>
        <tissue evidence="2">Whole aphids</tissue>
    </source>
</reference>
<organism evidence="2 3">
    <name type="scientific">Aphis glycines</name>
    <name type="common">Soybean aphid</name>
    <dbReference type="NCBI Taxonomy" id="307491"/>
    <lineage>
        <taxon>Eukaryota</taxon>
        <taxon>Metazoa</taxon>
        <taxon>Ecdysozoa</taxon>
        <taxon>Arthropoda</taxon>
        <taxon>Hexapoda</taxon>
        <taxon>Insecta</taxon>
        <taxon>Pterygota</taxon>
        <taxon>Neoptera</taxon>
        <taxon>Paraneoptera</taxon>
        <taxon>Hemiptera</taxon>
        <taxon>Sternorrhyncha</taxon>
        <taxon>Aphidomorpha</taxon>
        <taxon>Aphidoidea</taxon>
        <taxon>Aphididae</taxon>
        <taxon>Aphidini</taxon>
        <taxon>Aphis</taxon>
        <taxon>Aphis</taxon>
    </lineage>
</organism>
<dbReference type="Proteomes" id="UP000475862">
    <property type="component" value="Unassembled WGS sequence"/>
</dbReference>
<evidence type="ECO:0000313" key="3">
    <source>
        <dbReference type="Proteomes" id="UP000475862"/>
    </source>
</evidence>
<evidence type="ECO:0000313" key="2">
    <source>
        <dbReference type="EMBL" id="KAE9531664.1"/>
    </source>
</evidence>
<evidence type="ECO:0000256" key="1">
    <source>
        <dbReference type="SAM" id="SignalP"/>
    </source>
</evidence>